<sequence>MELPKRYFLNDLKELNERFKKDLQELPQSPKKYSDYKTICSSVEVLLDMVVCLSLQPNGGDVLSKSELLKHCTERLSFSYDSLYFDLSQLQKSLNEYEQ</sequence>
<dbReference type="RefSeq" id="WP_143017761.1">
    <property type="nucleotide sequence ID" value="NZ_FNAS01000022.1"/>
</dbReference>
<keyword evidence="2" id="KW-1185">Reference proteome</keyword>
<dbReference type="STRING" id="1071918.SAMN05421544_1225"/>
<protein>
    <submittedName>
        <fullName evidence="1">Uncharacterized protein</fullName>
    </submittedName>
</protein>
<reference evidence="1 2" key="1">
    <citation type="submission" date="2016-10" db="EMBL/GenBank/DDBJ databases">
        <authorList>
            <person name="de Groot N.N."/>
        </authorList>
    </citation>
    <scope>NUCLEOTIDE SEQUENCE [LARGE SCALE GENOMIC DNA]</scope>
    <source>
        <strain evidence="1 2">DSM 24015</strain>
    </source>
</reference>
<gene>
    <name evidence="1" type="ORF">SAMN05421544_1225</name>
</gene>
<name>A0A1G7FDR1_9FLAO</name>
<proteinExistence type="predicted"/>
<accession>A0A1G7FDR1</accession>
<dbReference type="EMBL" id="FNAS01000022">
    <property type="protein sequence ID" value="SDE74032.1"/>
    <property type="molecule type" value="Genomic_DNA"/>
</dbReference>
<evidence type="ECO:0000313" key="1">
    <source>
        <dbReference type="EMBL" id="SDE74032.1"/>
    </source>
</evidence>
<dbReference type="AlphaFoldDB" id="A0A1G7FDR1"/>
<organism evidence="1 2">
    <name type="scientific">Riemerella columbipharyngis</name>
    <dbReference type="NCBI Taxonomy" id="1071918"/>
    <lineage>
        <taxon>Bacteria</taxon>
        <taxon>Pseudomonadati</taxon>
        <taxon>Bacteroidota</taxon>
        <taxon>Flavobacteriia</taxon>
        <taxon>Flavobacteriales</taxon>
        <taxon>Weeksellaceae</taxon>
        <taxon>Riemerella</taxon>
    </lineage>
</organism>
<dbReference type="Proteomes" id="UP000198517">
    <property type="component" value="Unassembled WGS sequence"/>
</dbReference>
<evidence type="ECO:0000313" key="2">
    <source>
        <dbReference type="Proteomes" id="UP000198517"/>
    </source>
</evidence>